<keyword evidence="2" id="KW-1003">Cell membrane</keyword>
<feature type="transmembrane region" description="Helical" evidence="6">
    <location>
        <begin position="275"/>
        <end position="298"/>
    </location>
</feature>
<dbReference type="AlphaFoldDB" id="Q0ARW7"/>
<feature type="domain" description="SSD" evidence="7">
    <location>
        <begin position="275"/>
        <end position="400"/>
    </location>
</feature>
<feature type="transmembrane region" description="Helical" evidence="6">
    <location>
        <begin position="686"/>
        <end position="707"/>
    </location>
</feature>
<evidence type="ECO:0000256" key="3">
    <source>
        <dbReference type="ARBA" id="ARBA00022692"/>
    </source>
</evidence>
<dbReference type="EMBL" id="CP000449">
    <property type="protein sequence ID" value="ABI64970.1"/>
    <property type="molecule type" value="Genomic_DNA"/>
</dbReference>
<dbReference type="PANTHER" id="PTHR33406">
    <property type="entry name" value="MEMBRANE PROTEIN MJ1562-RELATED"/>
    <property type="match status" value="1"/>
</dbReference>
<feature type="transmembrane region" description="Helical" evidence="6">
    <location>
        <begin position="763"/>
        <end position="785"/>
    </location>
</feature>
<sequence>MPPETRFRCCNPYCLKGPVMGAIRNRTDMFATALAEAMIRWRWLVILATLVATFGFATGMPNLSFDTNYRAFFSDENPELAAFETFQATYTKNDNVLIVVRPADGNVFSADTLAVVEEITEASWQVPYAIRVDSLTNFQHTWSEGDNLIVEDLVRDARSLDRGDLLERRAIALNEPLLRNQLVTPDGAVTAVNIVLQYPELHSMEVPESVAVVRALRDRIEAEYPDIDIVLSGISMMNNAFMESGMGDMAKLIPLMYLVLLVIMMIAIRSWSGTLATLFLILFSTIVAMGSAGFLAIGLTPVSASAPTIVLTLAIADSIHVLMSMRQRMRDGLTKREAIIDAVRINFLAVSITSLTTVIGFMALNLSDSPPFGHLGTMTAIGIIAAWLLSITFLPAIVSLLPMKASPRKSDGKDATARMGQLAGWVTRNSRPVLVATVAGSAALIALIPTIDFNDQWVNYFDTSLEVRRDNDLALQDFGLYPIEFSVPAQSSGGIAEPEYLQNLDAFAAWARSQDNVTHVYSVTDIMRRLNRNLHGDDPDYYTLPDDRGLAAQYLLLYELSLPYGLDLNDRINIDKSASRLTVTLDNVTTEETKAFLDAAEAWLADNTPDYMHTSATGAQVMFAYVAERNVNSMISGNIIAVLAIGLVMILALRSLRLGALSLIPNTLPILTTFGVWALLVGTVGFSVAAVGAVSLGIVVDDTVHFLTKYRRARVERGADTAGAIRYAFETVGMAIVINTIILAAGFAVLALSTFKLNADMGLLTALAIVFALVLDFLLLPALLVELNKLTSRKTQSGENRDEDQSYQPAQ</sequence>
<evidence type="ECO:0000256" key="4">
    <source>
        <dbReference type="ARBA" id="ARBA00022989"/>
    </source>
</evidence>
<comment type="subcellular location">
    <subcellularLocation>
        <location evidence="1">Cell membrane</location>
        <topology evidence="1">Multi-pass membrane protein</topology>
    </subcellularLocation>
</comment>
<keyword evidence="4 6" id="KW-1133">Transmembrane helix</keyword>
<feature type="transmembrane region" description="Helical" evidence="6">
    <location>
        <begin position="378"/>
        <end position="401"/>
    </location>
</feature>
<feature type="domain" description="SSD" evidence="7">
    <location>
        <begin position="642"/>
        <end position="786"/>
    </location>
</feature>
<dbReference type="PANTHER" id="PTHR33406:SF12">
    <property type="entry name" value="BLR2997 PROTEIN"/>
    <property type="match status" value="1"/>
</dbReference>
<evidence type="ECO:0000259" key="7">
    <source>
        <dbReference type="PROSITE" id="PS50156"/>
    </source>
</evidence>
<keyword evidence="3 6" id="KW-0812">Transmembrane</keyword>
<evidence type="ECO:0000256" key="5">
    <source>
        <dbReference type="ARBA" id="ARBA00023136"/>
    </source>
</evidence>
<feature type="transmembrane region" description="Helical" evidence="6">
    <location>
        <begin position="41"/>
        <end position="60"/>
    </location>
</feature>
<dbReference type="Pfam" id="PF03176">
    <property type="entry name" value="MMPL"/>
    <property type="match status" value="2"/>
</dbReference>
<feature type="transmembrane region" description="Helical" evidence="6">
    <location>
        <begin position="635"/>
        <end position="653"/>
    </location>
</feature>
<reference evidence="8 9" key="1">
    <citation type="submission" date="2006-08" db="EMBL/GenBank/DDBJ databases">
        <title>Complete sequence of Maricaulis maris MCS10.</title>
        <authorList>
            <consortium name="US DOE Joint Genome Institute"/>
            <person name="Copeland A."/>
            <person name="Lucas S."/>
            <person name="Lapidus A."/>
            <person name="Barry K."/>
            <person name="Detter J.C."/>
            <person name="Glavina del Rio T."/>
            <person name="Hammon N."/>
            <person name="Israni S."/>
            <person name="Dalin E."/>
            <person name="Tice H."/>
            <person name="Pitluck S."/>
            <person name="Saunders E."/>
            <person name="Brettin T."/>
            <person name="Bruce D."/>
            <person name="Han C."/>
            <person name="Tapia R."/>
            <person name="Gilna P."/>
            <person name="Schmutz J."/>
            <person name="Larimer F."/>
            <person name="Land M."/>
            <person name="Hauser L."/>
            <person name="Kyrpides N."/>
            <person name="Mikhailova N."/>
            <person name="Viollier P."/>
            <person name="Stephens C."/>
            <person name="Richardson P."/>
        </authorList>
    </citation>
    <scope>NUCLEOTIDE SEQUENCE [LARGE SCALE GENOMIC DNA]</scope>
    <source>
        <strain evidence="8 9">MCS10</strain>
    </source>
</reference>
<feature type="transmembrane region" description="Helical" evidence="6">
    <location>
        <begin position="304"/>
        <end position="324"/>
    </location>
</feature>
<dbReference type="eggNOG" id="COG1033">
    <property type="taxonomic scope" value="Bacteria"/>
</dbReference>
<name>Q0ARW7_MARMM</name>
<evidence type="ECO:0000256" key="1">
    <source>
        <dbReference type="ARBA" id="ARBA00004651"/>
    </source>
</evidence>
<dbReference type="SUPFAM" id="SSF82866">
    <property type="entry name" value="Multidrug efflux transporter AcrB transmembrane domain"/>
    <property type="match status" value="2"/>
</dbReference>
<evidence type="ECO:0000313" key="9">
    <source>
        <dbReference type="Proteomes" id="UP000001964"/>
    </source>
</evidence>
<feature type="transmembrane region" description="Helical" evidence="6">
    <location>
        <begin position="345"/>
        <end position="366"/>
    </location>
</feature>
<accession>Q0ARW7</accession>
<protein>
    <submittedName>
        <fullName evidence="8">Exporter of the RND superfamily</fullName>
    </submittedName>
</protein>
<keyword evidence="9" id="KW-1185">Reference proteome</keyword>
<dbReference type="Proteomes" id="UP000001964">
    <property type="component" value="Chromosome"/>
</dbReference>
<organism evidence="8 9">
    <name type="scientific">Maricaulis maris (strain MCS10)</name>
    <name type="common">Caulobacter maris</name>
    <dbReference type="NCBI Taxonomy" id="394221"/>
    <lineage>
        <taxon>Bacteria</taxon>
        <taxon>Pseudomonadati</taxon>
        <taxon>Pseudomonadota</taxon>
        <taxon>Alphaproteobacteria</taxon>
        <taxon>Maricaulales</taxon>
        <taxon>Maricaulaceae</taxon>
        <taxon>Maricaulis</taxon>
    </lineage>
</organism>
<evidence type="ECO:0000256" key="6">
    <source>
        <dbReference type="SAM" id="Phobius"/>
    </source>
</evidence>
<feature type="transmembrane region" description="Helical" evidence="6">
    <location>
        <begin position="727"/>
        <end position="751"/>
    </location>
</feature>
<dbReference type="InterPro" id="IPR000731">
    <property type="entry name" value="SSD"/>
</dbReference>
<dbReference type="HOGENOM" id="CLU_008861_1_0_5"/>
<proteinExistence type="predicted"/>
<dbReference type="STRING" id="394221.Mmar10_0677"/>
<evidence type="ECO:0000313" key="8">
    <source>
        <dbReference type="EMBL" id="ABI64970.1"/>
    </source>
</evidence>
<feature type="transmembrane region" description="Helical" evidence="6">
    <location>
        <begin position="249"/>
        <end position="268"/>
    </location>
</feature>
<dbReference type="Gene3D" id="1.20.1640.10">
    <property type="entry name" value="Multidrug efflux transporter AcrB transmembrane domain"/>
    <property type="match status" value="2"/>
</dbReference>
<keyword evidence="5 6" id="KW-0472">Membrane</keyword>
<dbReference type="KEGG" id="mmr:Mmar10_0677"/>
<dbReference type="GO" id="GO:0005886">
    <property type="term" value="C:plasma membrane"/>
    <property type="evidence" value="ECO:0007669"/>
    <property type="project" value="UniProtKB-SubCell"/>
</dbReference>
<dbReference type="InterPro" id="IPR050545">
    <property type="entry name" value="Mycobact_MmpL"/>
</dbReference>
<dbReference type="PROSITE" id="PS50156">
    <property type="entry name" value="SSD"/>
    <property type="match status" value="2"/>
</dbReference>
<evidence type="ECO:0000256" key="2">
    <source>
        <dbReference type="ARBA" id="ARBA00022475"/>
    </source>
</evidence>
<gene>
    <name evidence="8" type="ordered locus">Mmar10_0677</name>
</gene>
<dbReference type="InterPro" id="IPR004869">
    <property type="entry name" value="MMPL_dom"/>
</dbReference>